<keyword evidence="9" id="KW-0408">Iron</keyword>
<evidence type="ECO:0000256" key="9">
    <source>
        <dbReference type="ARBA" id="ARBA00023004"/>
    </source>
</evidence>
<dbReference type="OrthoDB" id="10267060at2759"/>
<keyword evidence="5" id="KW-0004">4Fe-4S</keyword>
<keyword evidence="7" id="KW-0227">DNA damage</keyword>
<organism evidence="12">
    <name type="scientific">Cyprideis torosa</name>
    <dbReference type="NCBI Taxonomy" id="163714"/>
    <lineage>
        <taxon>Eukaryota</taxon>
        <taxon>Metazoa</taxon>
        <taxon>Ecdysozoa</taxon>
        <taxon>Arthropoda</taxon>
        <taxon>Crustacea</taxon>
        <taxon>Oligostraca</taxon>
        <taxon>Ostracoda</taxon>
        <taxon>Podocopa</taxon>
        <taxon>Podocopida</taxon>
        <taxon>Cytherocopina</taxon>
        <taxon>Cytheroidea</taxon>
        <taxon>Cytherideidae</taxon>
        <taxon>Cyprideis</taxon>
    </lineage>
</organism>
<evidence type="ECO:0000256" key="4">
    <source>
        <dbReference type="ARBA" id="ARBA00019403"/>
    </source>
</evidence>
<dbReference type="EMBL" id="OB681304">
    <property type="protein sequence ID" value="CAD7236715.1"/>
    <property type="molecule type" value="Genomic_DNA"/>
</dbReference>
<keyword evidence="8" id="KW-0378">Hydrolase</keyword>
<dbReference type="SMART" id="SM00987">
    <property type="entry name" value="UreE_C"/>
    <property type="match status" value="1"/>
</dbReference>
<dbReference type="GO" id="GO:0046872">
    <property type="term" value="F:metal ion binding"/>
    <property type="evidence" value="ECO:0007669"/>
    <property type="project" value="UniProtKB-KW"/>
</dbReference>
<gene>
    <name evidence="12" type="ORF">CTOB1V02_LOCUS14530</name>
</gene>
<comment type="catalytic activity">
    <reaction evidence="1">
        <text>Hydrolyzes single-stranded DNA or mismatched double-stranded DNA and polynucleotides, releasing free uracil.</text>
        <dbReference type="EC" id="3.2.2.27"/>
    </reaction>
</comment>
<evidence type="ECO:0000256" key="2">
    <source>
        <dbReference type="ARBA" id="ARBA00006521"/>
    </source>
</evidence>
<dbReference type="GO" id="GO:0051539">
    <property type="term" value="F:4 iron, 4 sulfur cluster binding"/>
    <property type="evidence" value="ECO:0007669"/>
    <property type="project" value="UniProtKB-KW"/>
</dbReference>
<comment type="similarity">
    <text evidence="2">Belongs to the uracil-DNA glycosylase (UDG) superfamily. Type 4 (UDGa) family.</text>
</comment>
<reference evidence="12" key="1">
    <citation type="submission" date="2020-11" db="EMBL/GenBank/DDBJ databases">
        <authorList>
            <person name="Tran Van P."/>
        </authorList>
    </citation>
    <scope>NUCLEOTIDE SEQUENCE</scope>
</reference>
<dbReference type="SUPFAM" id="SSF52141">
    <property type="entry name" value="Uracil-DNA glycosylase-like"/>
    <property type="match status" value="1"/>
</dbReference>
<evidence type="ECO:0000256" key="11">
    <source>
        <dbReference type="ARBA" id="ARBA00023204"/>
    </source>
</evidence>
<dbReference type="EC" id="3.2.2.27" evidence="3"/>
<evidence type="ECO:0000313" key="12">
    <source>
        <dbReference type="EMBL" id="CAD7236715.1"/>
    </source>
</evidence>
<name>A0A7R8ZW72_9CRUS</name>
<evidence type="ECO:0000256" key="6">
    <source>
        <dbReference type="ARBA" id="ARBA00022723"/>
    </source>
</evidence>
<keyword evidence="6" id="KW-0479">Metal-binding</keyword>
<dbReference type="PANTHER" id="PTHR33693:SF1">
    <property type="entry name" value="TYPE-4 URACIL-DNA GLYCOSYLASE"/>
    <property type="match status" value="1"/>
</dbReference>
<dbReference type="InterPro" id="IPR005122">
    <property type="entry name" value="Uracil-DNA_glycosylase-like"/>
</dbReference>
<dbReference type="SMART" id="SM00986">
    <property type="entry name" value="UDG"/>
    <property type="match status" value="1"/>
</dbReference>
<keyword evidence="11" id="KW-0234">DNA repair</keyword>
<dbReference type="InterPro" id="IPR005273">
    <property type="entry name" value="Ura-DNA_glyco_family4"/>
</dbReference>
<evidence type="ECO:0000256" key="8">
    <source>
        <dbReference type="ARBA" id="ARBA00022801"/>
    </source>
</evidence>
<dbReference type="GO" id="GO:0006281">
    <property type="term" value="P:DNA repair"/>
    <property type="evidence" value="ECO:0007669"/>
    <property type="project" value="UniProtKB-KW"/>
</dbReference>
<evidence type="ECO:0000256" key="5">
    <source>
        <dbReference type="ARBA" id="ARBA00022485"/>
    </source>
</evidence>
<dbReference type="PANTHER" id="PTHR33693">
    <property type="entry name" value="TYPE-5 URACIL-DNA GLYCOSYLASE"/>
    <property type="match status" value="1"/>
</dbReference>
<dbReference type="AlphaFoldDB" id="A0A7R8ZW72"/>
<dbReference type="Gene3D" id="3.40.470.10">
    <property type="entry name" value="Uracil-DNA glycosylase-like domain"/>
    <property type="match status" value="1"/>
</dbReference>
<evidence type="ECO:0000256" key="3">
    <source>
        <dbReference type="ARBA" id="ARBA00012030"/>
    </source>
</evidence>
<dbReference type="GO" id="GO:0004844">
    <property type="term" value="F:uracil DNA N-glycosylase activity"/>
    <property type="evidence" value="ECO:0007669"/>
    <property type="project" value="UniProtKB-EC"/>
</dbReference>
<protein>
    <recommendedName>
        <fullName evidence="4">Type-4 uracil-DNA glycosylase</fullName>
        <ecNumber evidence="3">3.2.2.27</ecNumber>
    </recommendedName>
</protein>
<evidence type="ECO:0000256" key="1">
    <source>
        <dbReference type="ARBA" id="ARBA00001400"/>
    </source>
</evidence>
<evidence type="ECO:0000256" key="7">
    <source>
        <dbReference type="ARBA" id="ARBA00022763"/>
    </source>
</evidence>
<evidence type="ECO:0000256" key="10">
    <source>
        <dbReference type="ARBA" id="ARBA00023014"/>
    </source>
</evidence>
<sequence>MGITQWVRRDLPVEVVESVASPVSEVGGSPIEAVPDSGEPSMSKVILDVSHSGWDELRQVVSGCAKCELSKTRTRTVFGAGSQQADWLIIGEAPGEQEDRQGEPFVGRAGLLLNNMIKAVGFEREGVYIANVVKCRPPQNRDPHLEEVLACSSYLKRQIALIQPKLVLVVGRVAAQHLLNTSDAVGRMRGKLHRYPGTDTPLIVTYHPAYLLRRPIEKRKSWEDLKFALATYRSLQA</sequence>
<dbReference type="CDD" id="cd10030">
    <property type="entry name" value="UDG-F4_TTUDGA_SPO1dp_like"/>
    <property type="match status" value="1"/>
</dbReference>
<dbReference type="InterPro" id="IPR051536">
    <property type="entry name" value="UDG_Type-4/5"/>
</dbReference>
<dbReference type="Pfam" id="PF03167">
    <property type="entry name" value="UDG"/>
    <property type="match status" value="1"/>
</dbReference>
<dbReference type="NCBIfam" id="TIGR00758">
    <property type="entry name" value="UDG_fam4"/>
    <property type="match status" value="1"/>
</dbReference>
<proteinExistence type="inferred from homology"/>
<keyword evidence="10" id="KW-0411">Iron-sulfur</keyword>
<accession>A0A7R8ZW72</accession>
<dbReference type="InterPro" id="IPR036895">
    <property type="entry name" value="Uracil-DNA_glycosylase-like_sf"/>
</dbReference>